<reference evidence="1 2" key="1">
    <citation type="submission" date="2014-12" db="EMBL/GenBank/DDBJ databases">
        <title>Draft genome sequences of 29 type strains of Enterococci.</title>
        <authorList>
            <person name="Zhong Z."/>
            <person name="Sun Z."/>
            <person name="Liu W."/>
            <person name="Zhang W."/>
            <person name="Zhang H."/>
        </authorList>
    </citation>
    <scope>NUCLEOTIDE SEQUENCE [LARGE SCALE GENOMIC DNA]</scope>
    <source>
        <strain evidence="1 2">DSM 17122</strain>
    </source>
</reference>
<dbReference type="Pfam" id="PF23857">
    <property type="entry name" value="Phage_TAC_19"/>
    <property type="match status" value="1"/>
</dbReference>
<dbReference type="EMBL" id="JXKQ01000019">
    <property type="protein sequence ID" value="OJG42203.1"/>
    <property type="molecule type" value="Genomic_DNA"/>
</dbReference>
<dbReference type="OrthoDB" id="2915540at2"/>
<evidence type="ECO:0000313" key="1">
    <source>
        <dbReference type="EMBL" id="OJG42203.1"/>
    </source>
</evidence>
<gene>
    <name evidence="1" type="ORF">RV04_GL000810</name>
</gene>
<dbReference type="InterPro" id="IPR057006">
    <property type="entry name" value="Phage_TAC_19"/>
</dbReference>
<dbReference type="NCBIfam" id="NF047360">
    <property type="entry name" value="tail_chap_PVL"/>
    <property type="match status" value="1"/>
</dbReference>
<name>A0A1L8TDC0_9ENTE</name>
<keyword evidence="2" id="KW-1185">Reference proteome</keyword>
<comment type="caution">
    <text evidence="1">The sequence shown here is derived from an EMBL/GenBank/DDBJ whole genome shotgun (WGS) entry which is preliminary data.</text>
</comment>
<dbReference type="STRING" id="249189.RV04_GL000810"/>
<dbReference type="RefSeq" id="WP_071858761.1">
    <property type="nucleotide sequence ID" value="NZ_JBHSHK010000002.1"/>
</dbReference>
<evidence type="ECO:0000313" key="2">
    <source>
        <dbReference type="Proteomes" id="UP000182077"/>
    </source>
</evidence>
<protein>
    <recommendedName>
        <fullName evidence="3">Phage protein</fullName>
    </recommendedName>
</protein>
<dbReference type="AlphaFoldDB" id="A0A1L8TDC0"/>
<dbReference type="Proteomes" id="UP000182077">
    <property type="component" value="Unassembled WGS sequence"/>
</dbReference>
<sequence length="103" mass="11651">MIELELKVEGKKKTFKQQDVSARAMRECIKFYEKAEKEELSDLDAIDAMIAIVADIFQDPAVTFDSILDGLSGNELVPVLQNVFEQMNDLGSDEKKQPSKKKK</sequence>
<evidence type="ECO:0008006" key="3">
    <source>
        <dbReference type="Google" id="ProtNLM"/>
    </source>
</evidence>
<accession>A0A1L8TDC0</accession>
<organism evidence="1 2">
    <name type="scientific">Enterococcus hermanniensis</name>
    <dbReference type="NCBI Taxonomy" id="249189"/>
    <lineage>
        <taxon>Bacteria</taxon>
        <taxon>Bacillati</taxon>
        <taxon>Bacillota</taxon>
        <taxon>Bacilli</taxon>
        <taxon>Lactobacillales</taxon>
        <taxon>Enterococcaceae</taxon>
        <taxon>Enterococcus</taxon>
    </lineage>
</organism>
<proteinExistence type="predicted"/>